<dbReference type="PRINTS" id="PR00111">
    <property type="entry name" value="ABHYDROLASE"/>
</dbReference>
<dbReference type="InterPro" id="IPR050266">
    <property type="entry name" value="AB_hydrolase_sf"/>
</dbReference>
<dbReference type="PANTHER" id="PTHR43798">
    <property type="entry name" value="MONOACYLGLYCEROL LIPASE"/>
    <property type="match status" value="1"/>
</dbReference>
<reference evidence="3" key="1">
    <citation type="journal article" date="2019" name="Int. J. Syst. Evol. Microbiol.">
        <title>The Global Catalogue of Microorganisms (GCM) 10K type strain sequencing project: providing services to taxonomists for standard genome sequencing and annotation.</title>
        <authorList>
            <consortium name="The Broad Institute Genomics Platform"/>
            <consortium name="The Broad Institute Genome Sequencing Center for Infectious Disease"/>
            <person name="Wu L."/>
            <person name="Ma J."/>
        </authorList>
    </citation>
    <scope>NUCLEOTIDE SEQUENCE [LARGE SCALE GENOMIC DNA]</scope>
    <source>
        <strain evidence="3">JCM 17759</strain>
    </source>
</reference>
<dbReference type="PANTHER" id="PTHR43798:SF33">
    <property type="entry name" value="HYDROLASE, PUTATIVE (AFU_ORTHOLOGUE AFUA_2G14860)-RELATED"/>
    <property type="match status" value="1"/>
</dbReference>
<comment type="caution">
    <text evidence="2">The sequence shown here is derived from an EMBL/GenBank/DDBJ whole genome shotgun (WGS) entry which is preliminary data.</text>
</comment>
<protein>
    <recommendedName>
        <fullName evidence="1">AB hydrolase-1 domain-containing protein</fullName>
    </recommendedName>
</protein>
<feature type="domain" description="AB hydrolase-1" evidence="1">
    <location>
        <begin position="5"/>
        <end position="203"/>
    </location>
</feature>
<name>A0ABP8N6S6_9BACT</name>
<dbReference type="EMBL" id="BAABGA010000050">
    <property type="protein sequence ID" value="GAA4460843.1"/>
    <property type="molecule type" value="Genomic_DNA"/>
</dbReference>
<keyword evidence="3" id="KW-1185">Reference proteome</keyword>
<dbReference type="InterPro" id="IPR029058">
    <property type="entry name" value="AB_hydrolase_fold"/>
</dbReference>
<sequence>MLSELPTLAKHFRLYAPDMPGQSIRGPEVKLPVNDDSYADWLLDVMDGLGLPSTNLFGVSWGGFVARLTASKAPERVSKLSIMMPAGIANGSHLTGMAKMAFPMIRHTLWPTSNSLRSLLHPIMTTWDSDWANAIACSFQDMKMDTRVPPLATDDDLQRLQMPTLVIAGTDDISFPGSLVLDRVRRLVPDVKTELIHDCKHCPPTTEVFRVWLGDRLSRFIHDEPEPV</sequence>
<evidence type="ECO:0000313" key="2">
    <source>
        <dbReference type="EMBL" id="GAA4460843.1"/>
    </source>
</evidence>
<gene>
    <name evidence="2" type="ORF">GCM10023156_42420</name>
</gene>
<dbReference type="SUPFAM" id="SSF53474">
    <property type="entry name" value="alpha/beta-Hydrolases"/>
    <property type="match status" value="1"/>
</dbReference>
<dbReference type="Gene3D" id="3.40.50.1820">
    <property type="entry name" value="alpha/beta hydrolase"/>
    <property type="match status" value="1"/>
</dbReference>
<organism evidence="2 3">
    <name type="scientific">Novipirellula rosea</name>
    <dbReference type="NCBI Taxonomy" id="1031540"/>
    <lineage>
        <taxon>Bacteria</taxon>
        <taxon>Pseudomonadati</taxon>
        <taxon>Planctomycetota</taxon>
        <taxon>Planctomycetia</taxon>
        <taxon>Pirellulales</taxon>
        <taxon>Pirellulaceae</taxon>
        <taxon>Novipirellula</taxon>
    </lineage>
</organism>
<proteinExistence type="predicted"/>
<evidence type="ECO:0000259" key="1">
    <source>
        <dbReference type="Pfam" id="PF00561"/>
    </source>
</evidence>
<accession>A0ABP8N6S6</accession>
<dbReference type="Pfam" id="PF00561">
    <property type="entry name" value="Abhydrolase_1"/>
    <property type="match status" value="1"/>
</dbReference>
<dbReference type="Proteomes" id="UP001500840">
    <property type="component" value="Unassembled WGS sequence"/>
</dbReference>
<dbReference type="InterPro" id="IPR000073">
    <property type="entry name" value="AB_hydrolase_1"/>
</dbReference>
<evidence type="ECO:0000313" key="3">
    <source>
        <dbReference type="Proteomes" id="UP001500840"/>
    </source>
</evidence>